<accession>A0A918G732</accession>
<gene>
    <name evidence="2" type="ORF">GCM10010171_11560</name>
</gene>
<reference evidence="2" key="2">
    <citation type="submission" date="2020-09" db="EMBL/GenBank/DDBJ databases">
        <authorList>
            <person name="Sun Q."/>
            <person name="Ohkuma M."/>
        </authorList>
    </citation>
    <scope>NUCLEOTIDE SEQUENCE</scope>
    <source>
        <strain evidence="2">JCM 3276</strain>
    </source>
</reference>
<reference evidence="2" key="1">
    <citation type="journal article" date="2014" name="Int. J. Syst. Evol. Microbiol.">
        <title>Complete genome sequence of Corynebacterium casei LMG S-19264T (=DSM 44701T), isolated from a smear-ripened cheese.</title>
        <authorList>
            <consortium name="US DOE Joint Genome Institute (JGI-PGF)"/>
            <person name="Walter F."/>
            <person name="Albersmeier A."/>
            <person name="Kalinowski J."/>
            <person name="Ruckert C."/>
        </authorList>
    </citation>
    <scope>NUCLEOTIDE SEQUENCE</scope>
    <source>
        <strain evidence="2">JCM 3276</strain>
    </source>
</reference>
<dbReference type="Proteomes" id="UP000660680">
    <property type="component" value="Unassembled WGS sequence"/>
</dbReference>
<organism evidence="2 3">
    <name type="scientific">Actinokineospora fastidiosa</name>
    <dbReference type="NCBI Taxonomy" id="1816"/>
    <lineage>
        <taxon>Bacteria</taxon>
        <taxon>Bacillati</taxon>
        <taxon>Actinomycetota</taxon>
        <taxon>Actinomycetes</taxon>
        <taxon>Pseudonocardiales</taxon>
        <taxon>Pseudonocardiaceae</taxon>
        <taxon>Actinokineospora</taxon>
    </lineage>
</organism>
<name>A0A918G732_9PSEU</name>
<proteinExistence type="predicted"/>
<evidence type="ECO:0000313" key="3">
    <source>
        <dbReference type="Proteomes" id="UP000660680"/>
    </source>
</evidence>
<feature type="region of interest" description="Disordered" evidence="1">
    <location>
        <begin position="94"/>
        <end position="116"/>
    </location>
</feature>
<comment type="caution">
    <text evidence="2">The sequence shown here is derived from an EMBL/GenBank/DDBJ whole genome shotgun (WGS) entry which is preliminary data.</text>
</comment>
<sequence length="116" mass="12586">MTVPLFGETAPEADSPPPAGVPGEQWAAGQFRGRALRIGRNRTVHRVSFLPDERGVEIPAPDCHTGYFAVGRPWWRVYTPTTDRVDCGLCLNGHRGRSGPESPEAQLALPLDTIPG</sequence>
<dbReference type="EMBL" id="BMRB01000001">
    <property type="protein sequence ID" value="GGS20590.1"/>
    <property type="molecule type" value="Genomic_DNA"/>
</dbReference>
<feature type="region of interest" description="Disordered" evidence="1">
    <location>
        <begin position="1"/>
        <end position="24"/>
    </location>
</feature>
<evidence type="ECO:0000313" key="2">
    <source>
        <dbReference type="EMBL" id="GGS20590.1"/>
    </source>
</evidence>
<protein>
    <submittedName>
        <fullName evidence="2">Uncharacterized protein</fullName>
    </submittedName>
</protein>
<keyword evidence="3" id="KW-1185">Reference proteome</keyword>
<evidence type="ECO:0000256" key="1">
    <source>
        <dbReference type="SAM" id="MobiDB-lite"/>
    </source>
</evidence>
<dbReference type="AlphaFoldDB" id="A0A918G732"/>